<dbReference type="EMBL" id="MN739697">
    <property type="protein sequence ID" value="QHT21831.1"/>
    <property type="molecule type" value="Genomic_DNA"/>
</dbReference>
<organism evidence="1">
    <name type="scientific">viral metagenome</name>
    <dbReference type="NCBI Taxonomy" id="1070528"/>
    <lineage>
        <taxon>unclassified sequences</taxon>
        <taxon>metagenomes</taxon>
        <taxon>organismal metagenomes</taxon>
    </lineage>
</organism>
<proteinExistence type="predicted"/>
<protein>
    <submittedName>
        <fullName evidence="1">Uncharacterized protein</fullName>
    </submittedName>
</protein>
<reference evidence="1" key="1">
    <citation type="journal article" date="2020" name="Nature">
        <title>Giant virus diversity and host interactions through global metagenomics.</title>
        <authorList>
            <person name="Schulz F."/>
            <person name="Roux S."/>
            <person name="Paez-Espino D."/>
            <person name="Jungbluth S."/>
            <person name="Walsh D.A."/>
            <person name="Denef V.J."/>
            <person name="McMahon K.D."/>
            <person name="Konstantinidis K.T."/>
            <person name="Eloe-Fadrosh E.A."/>
            <person name="Kyrpides N.C."/>
            <person name="Woyke T."/>
        </authorList>
    </citation>
    <scope>NUCLEOTIDE SEQUENCE</scope>
    <source>
        <strain evidence="1">GVMAG-M-3300023179-103</strain>
    </source>
</reference>
<evidence type="ECO:0000313" key="1">
    <source>
        <dbReference type="EMBL" id="QHT21831.1"/>
    </source>
</evidence>
<sequence length="113" mass="13023">MNVINYKSVLGSHEIIIELDILNSNALFSIEKITLSEPVELTLLLKKITYDLKQINICSIILQVTNDDWKEVFENIKDFKFVNTNEIYNFVNISIDIDVFADGYMNALTICED</sequence>
<accession>A0A6C0DZP9</accession>
<name>A0A6C0DZP9_9ZZZZ</name>
<dbReference type="AlphaFoldDB" id="A0A6C0DZP9"/>